<sequence length="127" mass="14431">MSASFYLDPAEIKAQCREAIENLNDVSMKTINVEQKLDAFINNNELEGKAFDALKQQIADYKTVLQSIMSLIKYNISEYKTLMSSVGDKVLDGDKILKGQEFARNRIHAYEDRAKLCRENTVTYAAI</sequence>
<dbReference type="Proteomes" id="UP000214689">
    <property type="component" value="Chromosome"/>
</dbReference>
<accession>A0A223ARG6</accession>
<reference evidence="2" key="1">
    <citation type="submission" date="2016-05" db="EMBL/GenBank/DDBJ databases">
        <authorList>
            <person name="Holder M.E."/>
            <person name="Ajami N.J."/>
            <person name="Petrosino J.F."/>
        </authorList>
    </citation>
    <scope>NUCLEOTIDE SEQUENCE [LARGE SCALE GENOMIC DNA]</scope>
    <source>
        <strain evidence="2">ATCC 700696</strain>
    </source>
</reference>
<evidence type="ECO:0000313" key="2">
    <source>
        <dbReference type="Proteomes" id="UP000214689"/>
    </source>
</evidence>
<keyword evidence="2" id="KW-1185">Reference proteome</keyword>
<dbReference type="EMBL" id="CP016199">
    <property type="protein sequence ID" value="ASS37560.1"/>
    <property type="molecule type" value="Genomic_DNA"/>
</dbReference>
<dbReference type="RefSeq" id="WP_094233783.1">
    <property type="nucleotide sequence ID" value="NZ_CP016199.1"/>
</dbReference>
<gene>
    <name evidence="1" type="ORF">AXF17_03200</name>
</gene>
<evidence type="ECO:0008006" key="3">
    <source>
        <dbReference type="Google" id="ProtNLM"/>
    </source>
</evidence>
<evidence type="ECO:0000313" key="1">
    <source>
        <dbReference type="EMBL" id="ASS37560.1"/>
    </source>
</evidence>
<name>A0A223ARG6_9FIRM</name>
<dbReference type="OrthoDB" id="1970026at2"/>
<protein>
    <recommendedName>
        <fullName evidence="3">LXG domain-containing protein</fullName>
    </recommendedName>
</protein>
<organism evidence="1 2">
    <name type="scientific">Mogibacterium pumilum</name>
    <dbReference type="NCBI Taxonomy" id="86332"/>
    <lineage>
        <taxon>Bacteria</taxon>
        <taxon>Bacillati</taxon>
        <taxon>Bacillota</taxon>
        <taxon>Clostridia</taxon>
        <taxon>Peptostreptococcales</taxon>
        <taxon>Anaerovoracaceae</taxon>
        <taxon>Mogibacterium</taxon>
    </lineage>
</organism>
<dbReference type="AlphaFoldDB" id="A0A223ARG6"/>
<proteinExistence type="predicted"/>